<dbReference type="Proteomes" id="UP001196413">
    <property type="component" value="Unassembled WGS sequence"/>
</dbReference>
<accession>A0AAD5R7Q4</accession>
<reference evidence="1" key="1">
    <citation type="submission" date="2021-06" db="EMBL/GenBank/DDBJ databases">
        <title>Parelaphostrongylus tenuis whole genome reference sequence.</title>
        <authorList>
            <person name="Garwood T.J."/>
            <person name="Larsen P.A."/>
            <person name="Fountain-Jones N.M."/>
            <person name="Garbe J.R."/>
            <person name="Macchietto M.G."/>
            <person name="Kania S.A."/>
            <person name="Gerhold R.W."/>
            <person name="Richards J.E."/>
            <person name="Wolf T.M."/>
        </authorList>
    </citation>
    <scope>NUCLEOTIDE SEQUENCE</scope>
    <source>
        <strain evidence="1">MNPRO001-30</strain>
        <tissue evidence="1">Meninges</tissue>
    </source>
</reference>
<comment type="caution">
    <text evidence="1">The sequence shown here is derived from an EMBL/GenBank/DDBJ whole genome shotgun (WGS) entry which is preliminary data.</text>
</comment>
<protein>
    <submittedName>
        <fullName evidence="1">Uncharacterized protein</fullName>
    </submittedName>
</protein>
<proteinExistence type="predicted"/>
<name>A0AAD5R7Q4_PARTN</name>
<sequence length="76" mass="8379">MKIGVGRFTGTYCQLKRRLTPALVSAPEPLQWGLVTSTSLQSHPASRQRKAPCLRIDKEGVDRTGLRAARLFAVQS</sequence>
<gene>
    <name evidence="1" type="ORF">KIN20_032791</name>
</gene>
<organism evidence="1 2">
    <name type="scientific">Parelaphostrongylus tenuis</name>
    <name type="common">Meningeal worm</name>
    <dbReference type="NCBI Taxonomy" id="148309"/>
    <lineage>
        <taxon>Eukaryota</taxon>
        <taxon>Metazoa</taxon>
        <taxon>Ecdysozoa</taxon>
        <taxon>Nematoda</taxon>
        <taxon>Chromadorea</taxon>
        <taxon>Rhabditida</taxon>
        <taxon>Rhabditina</taxon>
        <taxon>Rhabditomorpha</taxon>
        <taxon>Strongyloidea</taxon>
        <taxon>Metastrongylidae</taxon>
        <taxon>Parelaphostrongylus</taxon>
    </lineage>
</organism>
<keyword evidence="2" id="KW-1185">Reference proteome</keyword>
<dbReference type="EMBL" id="JAHQIW010006885">
    <property type="protein sequence ID" value="KAJ1370953.1"/>
    <property type="molecule type" value="Genomic_DNA"/>
</dbReference>
<evidence type="ECO:0000313" key="1">
    <source>
        <dbReference type="EMBL" id="KAJ1370953.1"/>
    </source>
</evidence>
<dbReference type="AlphaFoldDB" id="A0AAD5R7Q4"/>
<evidence type="ECO:0000313" key="2">
    <source>
        <dbReference type="Proteomes" id="UP001196413"/>
    </source>
</evidence>